<proteinExistence type="predicted"/>
<keyword evidence="1" id="KW-1133">Transmembrane helix</keyword>
<keyword evidence="3" id="KW-1185">Reference proteome</keyword>
<keyword evidence="1" id="KW-0472">Membrane</keyword>
<feature type="non-terminal residue" evidence="2">
    <location>
        <position position="1"/>
    </location>
</feature>
<protein>
    <submittedName>
        <fullName evidence="2">Uncharacterized protein</fullName>
    </submittedName>
</protein>
<evidence type="ECO:0000313" key="3">
    <source>
        <dbReference type="Proteomes" id="UP000649617"/>
    </source>
</evidence>
<dbReference type="EMBL" id="CAJNIZ010000877">
    <property type="protein sequence ID" value="CAE7177257.1"/>
    <property type="molecule type" value="Genomic_DNA"/>
</dbReference>
<reference evidence="2" key="1">
    <citation type="submission" date="2021-02" db="EMBL/GenBank/DDBJ databases">
        <authorList>
            <person name="Dougan E. K."/>
            <person name="Rhodes N."/>
            <person name="Thang M."/>
            <person name="Chan C."/>
        </authorList>
    </citation>
    <scope>NUCLEOTIDE SEQUENCE</scope>
</reference>
<keyword evidence="1" id="KW-0812">Transmembrane</keyword>
<comment type="caution">
    <text evidence="2">The sequence shown here is derived from an EMBL/GenBank/DDBJ whole genome shotgun (WGS) entry which is preliminary data.</text>
</comment>
<name>A0A812IR47_SYMPI</name>
<organism evidence="2 3">
    <name type="scientific">Symbiodinium pilosum</name>
    <name type="common">Dinoflagellate</name>
    <dbReference type="NCBI Taxonomy" id="2952"/>
    <lineage>
        <taxon>Eukaryota</taxon>
        <taxon>Sar</taxon>
        <taxon>Alveolata</taxon>
        <taxon>Dinophyceae</taxon>
        <taxon>Suessiales</taxon>
        <taxon>Symbiodiniaceae</taxon>
        <taxon>Symbiodinium</taxon>
    </lineage>
</organism>
<dbReference type="AlphaFoldDB" id="A0A812IR47"/>
<accession>A0A812IR47</accession>
<gene>
    <name evidence="2" type="ORF">SPIL2461_LOCUS940</name>
</gene>
<evidence type="ECO:0000313" key="2">
    <source>
        <dbReference type="EMBL" id="CAE7177257.1"/>
    </source>
</evidence>
<feature type="transmembrane region" description="Helical" evidence="1">
    <location>
        <begin position="20"/>
        <end position="40"/>
    </location>
</feature>
<sequence>PLLQTPKARTGVMTLRQRMWNCIAVPSVVIVGIAACAAFHEETATMIQQLELMSTQAHDQEAEDDQMESNSVHFRLQWDDSANAILSGKKVNVHRFVAGGRAWKVVIWLRDGGEVGFYVTRQGHRAQMPFTIEIKKCFESTALEVLAKESFGDWGSIAVDGKGPVIPLAMLRDVEALDITITRDGPLRRAKLPWLDAE</sequence>
<evidence type="ECO:0000256" key="1">
    <source>
        <dbReference type="SAM" id="Phobius"/>
    </source>
</evidence>
<dbReference type="OrthoDB" id="10606414at2759"/>
<dbReference type="Proteomes" id="UP000649617">
    <property type="component" value="Unassembled WGS sequence"/>
</dbReference>